<dbReference type="PANTHER" id="PTHR43194">
    <property type="entry name" value="HYDROLASE ALPHA/BETA FOLD FAMILY"/>
    <property type="match status" value="1"/>
</dbReference>
<name>A0A081C704_VECG1</name>
<dbReference type="eggNOG" id="COG0596">
    <property type="taxonomic scope" value="Bacteria"/>
</dbReference>
<evidence type="ECO:0000313" key="3">
    <source>
        <dbReference type="Proteomes" id="UP000030661"/>
    </source>
</evidence>
<organism evidence="2 3">
    <name type="scientific">Vecturithrix granuli</name>
    <dbReference type="NCBI Taxonomy" id="1499967"/>
    <lineage>
        <taxon>Bacteria</taxon>
        <taxon>Candidatus Moduliflexota</taxon>
        <taxon>Candidatus Vecturitrichia</taxon>
        <taxon>Candidatus Vecturitrichales</taxon>
        <taxon>Candidatus Vecturitrichaceae</taxon>
        <taxon>Candidatus Vecturithrix</taxon>
    </lineage>
</organism>
<reference evidence="2 3" key="1">
    <citation type="journal article" date="2015" name="PeerJ">
        <title>First genomic representation of candidate bacterial phylum KSB3 points to enhanced environmental sensing as a trigger of wastewater bulking.</title>
        <authorList>
            <person name="Sekiguchi Y."/>
            <person name="Ohashi A."/>
            <person name="Parks D.H."/>
            <person name="Yamauchi T."/>
            <person name="Tyson G.W."/>
            <person name="Hugenholtz P."/>
        </authorList>
    </citation>
    <scope>NUCLEOTIDE SEQUENCE [LARGE SCALE GENOMIC DNA]</scope>
</reference>
<evidence type="ECO:0000259" key="1">
    <source>
        <dbReference type="Pfam" id="PF00561"/>
    </source>
</evidence>
<evidence type="ECO:0000313" key="2">
    <source>
        <dbReference type="EMBL" id="GAK60359.1"/>
    </source>
</evidence>
<dbReference type="EMBL" id="DF820473">
    <property type="protein sequence ID" value="GAK60359.1"/>
    <property type="molecule type" value="Genomic_DNA"/>
</dbReference>
<gene>
    <name evidence="2" type="ORF">U27_00250</name>
</gene>
<dbReference type="InterPro" id="IPR050228">
    <property type="entry name" value="Carboxylesterase_BioH"/>
</dbReference>
<dbReference type="Pfam" id="PF00561">
    <property type="entry name" value="Abhydrolase_1"/>
    <property type="match status" value="1"/>
</dbReference>
<protein>
    <recommendedName>
        <fullName evidence="1">AB hydrolase-1 domain-containing protein</fullName>
    </recommendedName>
</protein>
<dbReference type="SUPFAM" id="SSF53474">
    <property type="entry name" value="alpha/beta-Hydrolases"/>
    <property type="match status" value="1"/>
</dbReference>
<dbReference type="PRINTS" id="PR00111">
    <property type="entry name" value="ABHYDROLASE"/>
</dbReference>
<feature type="domain" description="AB hydrolase-1" evidence="1">
    <location>
        <begin position="50"/>
        <end position="293"/>
    </location>
</feature>
<proteinExistence type="predicted"/>
<sequence length="309" mass="36104">MFNDFHEIVCENPYIMKSCSLQHLYPFDSHWCDLDDIKYHYLDEGLADAPALVMVHGNPTWSFYYRTLIPELSKAYRVIVPDHVGCGLSDKPQPYAYTLEQHIENLERLLLSLNLQQKITLVVHDWGGAIGMGYATRHPETIRNFVVFNSAAFFVPRLPLRIRMCRIPWLGEFLVRGLNGFVRAAFLFATSQPQRLSPEVKTGYLAPYNSWRNRIAIHRFVRDIPMEPAHPTRATLHQIDTDLSLFRNHSMLILWGAKDFCFTVKHFLPEWHKRFPDAQIHVLEQAGHYVVEDAHERILPLMTEFLKKY</sequence>
<keyword evidence="3" id="KW-1185">Reference proteome</keyword>
<accession>A0A081C704</accession>
<dbReference type="Proteomes" id="UP000030661">
    <property type="component" value="Unassembled WGS sequence"/>
</dbReference>
<dbReference type="HOGENOM" id="CLU_020336_13_3_0"/>
<dbReference type="PANTHER" id="PTHR43194:SF2">
    <property type="entry name" value="PEROXISOMAL MEMBRANE PROTEIN LPX1"/>
    <property type="match status" value="1"/>
</dbReference>
<dbReference type="STRING" id="1499967.U27_00250"/>
<dbReference type="AlphaFoldDB" id="A0A081C704"/>
<dbReference type="InterPro" id="IPR029058">
    <property type="entry name" value="AB_hydrolase_fold"/>
</dbReference>
<dbReference type="Gene3D" id="3.40.50.1820">
    <property type="entry name" value="alpha/beta hydrolase"/>
    <property type="match status" value="1"/>
</dbReference>
<dbReference type="InterPro" id="IPR000073">
    <property type="entry name" value="AB_hydrolase_1"/>
</dbReference>